<feature type="domain" description="DUF4124" evidence="3">
    <location>
        <begin position="23"/>
        <end position="59"/>
    </location>
</feature>
<dbReference type="STRING" id="202955.GCA_000759995_00353"/>
<feature type="chain" id="PRO_5004712125" description="DUF4124 domain-containing protein" evidence="2">
    <location>
        <begin position="27"/>
        <end position="160"/>
    </location>
</feature>
<feature type="compositionally biased region" description="Basic and acidic residues" evidence="1">
    <location>
        <begin position="49"/>
        <end position="59"/>
    </location>
</feature>
<dbReference type="InterPro" id="IPR025392">
    <property type="entry name" value="DUF4124"/>
</dbReference>
<comment type="caution">
    <text evidence="4">The sequence shown here is derived from an EMBL/GenBank/DDBJ whole genome shotgun (WGS) entry which is preliminary data.</text>
</comment>
<name>V2UKF9_9GAMM</name>
<keyword evidence="2" id="KW-0732">Signal</keyword>
<evidence type="ECO:0000256" key="1">
    <source>
        <dbReference type="SAM" id="MobiDB-lite"/>
    </source>
</evidence>
<organism evidence="4 5">
    <name type="scientific">Acinetobacter tjernbergiae DSM 14971 = CIP 107465</name>
    <dbReference type="NCBI Taxonomy" id="1120928"/>
    <lineage>
        <taxon>Bacteria</taxon>
        <taxon>Pseudomonadati</taxon>
        <taxon>Pseudomonadota</taxon>
        <taxon>Gammaproteobacteria</taxon>
        <taxon>Moraxellales</taxon>
        <taxon>Moraxellaceae</taxon>
        <taxon>Acinetobacter</taxon>
    </lineage>
</organism>
<reference evidence="4 5" key="1">
    <citation type="submission" date="2013-10" db="EMBL/GenBank/DDBJ databases">
        <title>The Genome Sequence of Acinetobacter tjernbergiae CIP107465.</title>
        <authorList>
            <consortium name="The Broad Institute Genomics Platform"/>
            <consortium name="The Broad Institute Genome Sequencing Center for Infectious Disease"/>
            <person name="Cerqueira G."/>
            <person name="Feldgarden M."/>
            <person name="Courvalin P."/>
            <person name="Grillot-Courvalin C."/>
            <person name="Clermont D."/>
            <person name="Rocha E."/>
            <person name="Yoon E.-J."/>
            <person name="Nemec A."/>
            <person name="Young S.K."/>
            <person name="Zeng Q."/>
            <person name="Gargeya S."/>
            <person name="Fitzgerald M."/>
            <person name="Abouelleil A."/>
            <person name="Alvarado L."/>
            <person name="Berlin A.M."/>
            <person name="Chapman S.B."/>
            <person name="Gainer-Dewar J."/>
            <person name="Goldberg J."/>
            <person name="Gnerre S."/>
            <person name="Griggs A."/>
            <person name="Gujja S."/>
            <person name="Hansen M."/>
            <person name="Howarth C."/>
            <person name="Imamovic A."/>
            <person name="Ireland A."/>
            <person name="Larimer J."/>
            <person name="McCowan C."/>
            <person name="Murphy C."/>
            <person name="Pearson M."/>
            <person name="Poon T.W."/>
            <person name="Priest M."/>
            <person name="Roberts A."/>
            <person name="Saif S."/>
            <person name="Shea T."/>
            <person name="Sykes S."/>
            <person name="Wortman J."/>
            <person name="Nusbaum C."/>
            <person name="Birren B."/>
        </authorList>
    </citation>
    <scope>NUCLEOTIDE SEQUENCE [LARGE SCALE GENOMIC DNA]</scope>
    <source>
        <strain evidence="4 5">CIP 107465</strain>
    </source>
</reference>
<feature type="signal peptide" evidence="2">
    <location>
        <begin position="1"/>
        <end position="26"/>
    </location>
</feature>
<feature type="region of interest" description="Disordered" evidence="1">
    <location>
        <begin position="42"/>
        <end position="79"/>
    </location>
</feature>
<dbReference type="eggNOG" id="ENOG5031RA1">
    <property type="taxonomic scope" value="Bacteria"/>
</dbReference>
<dbReference type="PATRIC" id="fig|1120928.5.peg.2033"/>
<keyword evidence="5" id="KW-1185">Reference proteome</keyword>
<dbReference type="Proteomes" id="UP000017404">
    <property type="component" value="Unassembled WGS sequence"/>
</dbReference>
<gene>
    <name evidence="4" type="ORF">F990_02007</name>
</gene>
<proteinExistence type="predicted"/>
<sequence>MKPVTFSQFLAIISLGILNCVSQVNAAEYYKWVDAKGVTTYSATPPPKQKQDPQLDPTKKNLNAISSTTTGNPSSVSNLKEQKNTVNTNTSTTKVVAANTVTMNPKLAASTEILFAVKNCNGVRCWDAKGKHYNLVAGNTYLSANGGKCLKIGNNMRCSK</sequence>
<dbReference type="AlphaFoldDB" id="V2UKF9"/>
<evidence type="ECO:0000313" key="4">
    <source>
        <dbReference type="EMBL" id="ESK55218.1"/>
    </source>
</evidence>
<evidence type="ECO:0000259" key="3">
    <source>
        <dbReference type="Pfam" id="PF13511"/>
    </source>
</evidence>
<dbReference type="Pfam" id="PF13511">
    <property type="entry name" value="DUF4124"/>
    <property type="match status" value="1"/>
</dbReference>
<feature type="compositionally biased region" description="Polar residues" evidence="1">
    <location>
        <begin position="61"/>
        <end position="79"/>
    </location>
</feature>
<accession>V2UKF9</accession>
<dbReference type="RefSeq" id="WP_018679769.1">
    <property type="nucleotide sequence ID" value="NZ_AYEV01000019.1"/>
</dbReference>
<evidence type="ECO:0000256" key="2">
    <source>
        <dbReference type="SAM" id="SignalP"/>
    </source>
</evidence>
<evidence type="ECO:0000313" key="5">
    <source>
        <dbReference type="Proteomes" id="UP000017404"/>
    </source>
</evidence>
<dbReference type="EMBL" id="AYEV01000019">
    <property type="protein sequence ID" value="ESK55218.1"/>
    <property type="molecule type" value="Genomic_DNA"/>
</dbReference>
<protein>
    <recommendedName>
        <fullName evidence="3">DUF4124 domain-containing protein</fullName>
    </recommendedName>
</protein>
<dbReference type="OrthoDB" id="6690513at2"/>